<feature type="domain" description="Tyr recombinase" evidence="5">
    <location>
        <begin position="211"/>
        <end position="387"/>
    </location>
</feature>
<dbReference type="InterPro" id="IPR038488">
    <property type="entry name" value="Integrase_DNA-bd_sf"/>
</dbReference>
<dbReference type="PANTHER" id="PTHR30629">
    <property type="entry name" value="PROPHAGE INTEGRASE"/>
    <property type="match status" value="1"/>
</dbReference>
<dbReference type="Gene3D" id="3.30.160.390">
    <property type="entry name" value="Integrase, DNA-binding domain"/>
    <property type="match status" value="1"/>
</dbReference>
<dbReference type="Pfam" id="PF00589">
    <property type="entry name" value="Phage_integrase"/>
    <property type="match status" value="1"/>
</dbReference>
<evidence type="ECO:0000256" key="1">
    <source>
        <dbReference type="ARBA" id="ARBA00008857"/>
    </source>
</evidence>
<dbReference type="InterPro" id="IPR010998">
    <property type="entry name" value="Integrase_recombinase_N"/>
</dbReference>
<accession>A0A4R0EKP3</accession>
<organism evidence="6 7">
    <name type="scientific">Acinetobacter terrae</name>
    <dbReference type="NCBI Taxonomy" id="2731247"/>
    <lineage>
        <taxon>Bacteria</taxon>
        <taxon>Pseudomonadati</taxon>
        <taxon>Pseudomonadota</taxon>
        <taxon>Gammaproteobacteria</taxon>
        <taxon>Moraxellales</taxon>
        <taxon>Moraxellaceae</taxon>
        <taxon>Acinetobacter</taxon>
        <taxon>Acinetobacter Taxon 24</taxon>
    </lineage>
</organism>
<dbReference type="InterPro" id="IPR053876">
    <property type="entry name" value="Phage_int_M"/>
</dbReference>
<dbReference type="InterPro" id="IPR050808">
    <property type="entry name" value="Phage_Integrase"/>
</dbReference>
<evidence type="ECO:0000256" key="3">
    <source>
        <dbReference type="ARBA" id="ARBA00023125"/>
    </source>
</evidence>
<reference evidence="6 7" key="1">
    <citation type="submission" date="2019-02" db="EMBL/GenBank/DDBJ databases">
        <title>High diversity of culturable Acinetobacter species in natural soil and water ecosystems.</title>
        <authorList>
            <person name="Radolfova-Krizova L."/>
            <person name="Nemec A."/>
        </authorList>
    </citation>
    <scope>NUCLEOTIDE SEQUENCE [LARGE SCALE GENOMIC DNA]</scope>
    <source>
        <strain evidence="6 7">ANC 4281</strain>
    </source>
</reference>
<dbReference type="SUPFAM" id="SSF56349">
    <property type="entry name" value="DNA breaking-rejoining enzymes"/>
    <property type="match status" value="1"/>
</dbReference>
<comment type="similarity">
    <text evidence="1">Belongs to the 'phage' integrase family.</text>
</comment>
<dbReference type="GO" id="GO:0006310">
    <property type="term" value="P:DNA recombination"/>
    <property type="evidence" value="ECO:0007669"/>
    <property type="project" value="UniProtKB-KW"/>
</dbReference>
<name>A0A4R0EKP3_9GAMM</name>
<keyword evidence="2" id="KW-0229">DNA integration</keyword>
<proteinExistence type="inferred from homology"/>
<dbReference type="AlphaFoldDB" id="A0A4R0EKP3"/>
<dbReference type="Gene3D" id="1.10.443.10">
    <property type="entry name" value="Intergrase catalytic core"/>
    <property type="match status" value="1"/>
</dbReference>
<dbReference type="PANTHER" id="PTHR30629:SF2">
    <property type="entry name" value="PROPHAGE INTEGRASE INTS-RELATED"/>
    <property type="match status" value="1"/>
</dbReference>
<dbReference type="GO" id="GO:0015074">
    <property type="term" value="P:DNA integration"/>
    <property type="evidence" value="ECO:0007669"/>
    <property type="project" value="UniProtKB-KW"/>
</dbReference>
<sequence>MLRKDIKKRPLSEKTLTSLKPEEKDYREIDSLGLYFLVKKSGVKNWQYRYKNTEGKWAWMGLGAYPQVSAQLARQKAREFTSALSKGESLKSKKVLLEERKELESFYFENLMREWLDTKSSKWGEATYTKAQKSIEKHIIPVFGQGNYKEIMPKEWFDFFQGLQRTLGIHTQIEKLVSYVRGCYDWAKFKGKINSNPIEGMSKHLDAYESGNMDFVTVDELPALLKKIRNNKKRAIGIGLELLIMLFPRPGELRMAKWEQFDFKKALWTKPAEMTKTRQEHQVPLSKQVITLLTELKAIQPESEFLFPSRLSVNKTISDMTFNLALNRLGYKGKQNPHGFRHLASTILNDKFSNQEQVIEVCLAHKKKGVKGVYDKSQHLDERRVLMQWWADYLDELVN</sequence>
<dbReference type="OrthoDB" id="9795573at2"/>
<evidence type="ECO:0000256" key="2">
    <source>
        <dbReference type="ARBA" id="ARBA00022908"/>
    </source>
</evidence>
<dbReference type="InterPro" id="IPR011010">
    <property type="entry name" value="DNA_brk_join_enz"/>
</dbReference>
<gene>
    <name evidence="6" type="ORF">E0H85_11605</name>
</gene>
<dbReference type="Pfam" id="PF22022">
    <property type="entry name" value="Phage_int_M"/>
    <property type="match status" value="1"/>
</dbReference>
<dbReference type="InterPro" id="IPR002104">
    <property type="entry name" value="Integrase_catalytic"/>
</dbReference>
<dbReference type="RefSeq" id="WP_131271626.1">
    <property type="nucleotide sequence ID" value="NZ_SJOA01000015.1"/>
</dbReference>
<dbReference type="InterPro" id="IPR025166">
    <property type="entry name" value="Integrase_DNA_bind_dom"/>
</dbReference>
<dbReference type="PROSITE" id="PS51898">
    <property type="entry name" value="TYR_RECOMBINASE"/>
    <property type="match status" value="1"/>
</dbReference>
<protein>
    <submittedName>
        <fullName evidence="6">DUF4102 domain-containing protein</fullName>
    </submittedName>
</protein>
<dbReference type="Gene3D" id="1.10.150.130">
    <property type="match status" value="1"/>
</dbReference>
<comment type="caution">
    <text evidence="6">The sequence shown here is derived from an EMBL/GenBank/DDBJ whole genome shotgun (WGS) entry which is preliminary data.</text>
</comment>
<dbReference type="Pfam" id="PF13356">
    <property type="entry name" value="Arm-DNA-bind_3"/>
    <property type="match status" value="1"/>
</dbReference>
<dbReference type="CDD" id="cd00801">
    <property type="entry name" value="INT_P4_C"/>
    <property type="match status" value="1"/>
</dbReference>
<keyword evidence="4" id="KW-0233">DNA recombination</keyword>
<evidence type="ECO:0000256" key="4">
    <source>
        <dbReference type="ARBA" id="ARBA00023172"/>
    </source>
</evidence>
<dbReference type="GO" id="GO:0003677">
    <property type="term" value="F:DNA binding"/>
    <property type="evidence" value="ECO:0007669"/>
    <property type="project" value="UniProtKB-KW"/>
</dbReference>
<evidence type="ECO:0000259" key="5">
    <source>
        <dbReference type="PROSITE" id="PS51898"/>
    </source>
</evidence>
<evidence type="ECO:0000313" key="7">
    <source>
        <dbReference type="Proteomes" id="UP000291380"/>
    </source>
</evidence>
<dbReference type="InterPro" id="IPR013762">
    <property type="entry name" value="Integrase-like_cat_sf"/>
</dbReference>
<evidence type="ECO:0000313" key="6">
    <source>
        <dbReference type="EMBL" id="TCB57926.1"/>
    </source>
</evidence>
<dbReference type="Proteomes" id="UP000291380">
    <property type="component" value="Unassembled WGS sequence"/>
</dbReference>
<keyword evidence="3" id="KW-0238">DNA-binding</keyword>
<dbReference type="EMBL" id="SJOA01000015">
    <property type="protein sequence ID" value="TCB57926.1"/>
    <property type="molecule type" value="Genomic_DNA"/>
</dbReference>